<accession>A0AAI9XBF1</accession>
<organism evidence="1 2">
    <name type="scientific">Penicillium thymicola</name>
    <dbReference type="NCBI Taxonomy" id="293382"/>
    <lineage>
        <taxon>Eukaryota</taxon>
        <taxon>Fungi</taxon>
        <taxon>Dikarya</taxon>
        <taxon>Ascomycota</taxon>
        <taxon>Pezizomycotina</taxon>
        <taxon>Eurotiomycetes</taxon>
        <taxon>Eurotiomycetidae</taxon>
        <taxon>Eurotiales</taxon>
        <taxon>Aspergillaceae</taxon>
        <taxon>Penicillium</taxon>
    </lineage>
</organism>
<gene>
    <name evidence="1" type="ORF">VN97_g3271</name>
</gene>
<keyword evidence="2" id="KW-1185">Reference proteome</keyword>
<sequence>MTGICTPKPEARIEGRYSAMEEIIALNVILELLLDIIFFYSDLMSGVSSNNCLVADSINSHHDSTTSKRELRLDIFT</sequence>
<dbReference type="EMBL" id="LACB01000069">
    <property type="protein sequence ID" value="KAJ9489973.1"/>
    <property type="molecule type" value="Genomic_DNA"/>
</dbReference>
<protein>
    <submittedName>
        <fullName evidence="1">Uncharacterized protein</fullName>
    </submittedName>
</protein>
<name>A0AAI9XBF1_PENTH</name>
<evidence type="ECO:0000313" key="1">
    <source>
        <dbReference type="EMBL" id="KAJ9489973.1"/>
    </source>
</evidence>
<evidence type="ECO:0000313" key="2">
    <source>
        <dbReference type="Proteomes" id="UP001227192"/>
    </source>
</evidence>
<dbReference type="AlphaFoldDB" id="A0AAI9XBF1"/>
<reference evidence="1" key="1">
    <citation type="submission" date="2015-06" db="EMBL/GenBank/DDBJ databases">
        <authorList>
            <person name="Nguyen H."/>
        </authorList>
    </citation>
    <scope>NUCLEOTIDE SEQUENCE</scope>
    <source>
        <strain evidence="1">DAOM 180753</strain>
    </source>
</reference>
<reference evidence="1" key="2">
    <citation type="journal article" date="2016" name="Fungal Biol.">
        <title>Ochratoxin A production by Penicillium thymicola.</title>
        <authorList>
            <person name="Nguyen H.D.T."/>
            <person name="McMullin D.R."/>
            <person name="Ponomareva E."/>
            <person name="Riley R."/>
            <person name="Pomraning K.R."/>
            <person name="Baker S.E."/>
            <person name="Seifert K.A."/>
        </authorList>
    </citation>
    <scope>NUCLEOTIDE SEQUENCE</scope>
    <source>
        <strain evidence="1">DAOM 180753</strain>
    </source>
</reference>
<comment type="caution">
    <text evidence="1">The sequence shown here is derived from an EMBL/GenBank/DDBJ whole genome shotgun (WGS) entry which is preliminary data.</text>
</comment>
<proteinExistence type="predicted"/>
<dbReference type="Proteomes" id="UP001227192">
    <property type="component" value="Unassembled WGS sequence"/>
</dbReference>